<gene>
    <name evidence="2" type="ORF">AADG42_14305</name>
</gene>
<dbReference type="EMBL" id="CP154795">
    <property type="protein sequence ID" value="XAN08425.1"/>
    <property type="molecule type" value="Genomic_DNA"/>
</dbReference>
<dbReference type="Pfam" id="PF17844">
    <property type="entry name" value="SCP_3"/>
    <property type="match status" value="1"/>
</dbReference>
<evidence type="ECO:0000313" key="2">
    <source>
        <dbReference type="EMBL" id="XAN08425.1"/>
    </source>
</evidence>
<evidence type="ECO:0000313" key="3">
    <source>
        <dbReference type="Proteomes" id="UP001442841"/>
    </source>
</evidence>
<keyword evidence="3" id="KW-1185">Reference proteome</keyword>
<evidence type="ECO:0000259" key="1">
    <source>
        <dbReference type="Pfam" id="PF17844"/>
    </source>
</evidence>
<dbReference type="RefSeq" id="WP_425309881.1">
    <property type="nucleotide sequence ID" value="NZ_CP154795.1"/>
</dbReference>
<dbReference type="Proteomes" id="UP001442841">
    <property type="component" value="Chromosome"/>
</dbReference>
<proteinExistence type="predicted"/>
<name>A0ABZ3FUP2_9ACTN</name>
<feature type="domain" description="Bacterial SCP orthologue" evidence="1">
    <location>
        <begin position="166"/>
        <end position="259"/>
    </location>
</feature>
<dbReference type="Gene3D" id="3.30.1050.40">
    <property type="match status" value="1"/>
</dbReference>
<dbReference type="InterPro" id="IPR041629">
    <property type="entry name" value="SCP_3"/>
</dbReference>
<accession>A0ABZ3FUP2</accession>
<protein>
    <submittedName>
        <fullName evidence="2">Sterol carrier family protein</fullName>
    </submittedName>
</protein>
<sequence length="260" mass="28761">MAQQHKRAVGEVVEQARRLADCLTTLRPAEFLRSIPCREDRVIDVTARVVLLGDSALSSLDHETTQRPGALADFIGSCGFTQHRLTRVTRELARHEAGAELAAQFAENIAEIGRRLADSALPDVVAYDGSAIRTVDLLRLTGIDWVLHCDDINRTLPTRTPITISRGILADSVRTLADTLRRRHPGHSIEVRIPPFAAVQCGTAGEPRHTRGTPPTVVETDPLTFVRLSRGRQTWDEAVKHHHVTASGLRSDLSEWLPLY</sequence>
<reference evidence="2 3" key="1">
    <citation type="submission" date="2024-04" db="EMBL/GenBank/DDBJ databases">
        <title>Isolation of an actinomycete strain from pig manure.</title>
        <authorList>
            <person name="Gong T."/>
            <person name="Yu Z."/>
            <person name="An M."/>
            <person name="Wei C."/>
            <person name="Yang W."/>
            <person name="Liu L."/>
        </authorList>
    </citation>
    <scope>NUCLEOTIDE SEQUENCE [LARGE SCALE GENOMIC DNA]</scope>
    <source>
        <strain evidence="2 3">ZF39</strain>
    </source>
</reference>
<organism evidence="2 3">
    <name type="scientific">Ammonicoccus fulvus</name>
    <dbReference type="NCBI Taxonomy" id="3138240"/>
    <lineage>
        <taxon>Bacteria</taxon>
        <taxon>Bacillati</taxon>
        <taxon>Actinomycetota</taxon>
        <taxon>Actinomycetes</taxon>
        <taxon>Propionibacteriales</taxon>
        <taxon>Propionibacteriaceae</taxon>
        <taxon>Ammonicoccus</taxon>
    </lineage>
</organism>